<dbReference type="CDD" id="cd06583">
    <property type="entry name" value="PGRP"/>
    <property type="match status" value="1"/>
</dbReference>
<dbReference type="Gene3D" id="3.40.80.10">
    <property type="entry name" value="Peptidoglycan recognition protein-like"/>
    <property type="match status" value="1"/>
</dbReference>
<dbReference type="GO" id="GO:0009253">
    <property type="term" value="P:peptidoglycan catabolic process"/>
    <property type="evidence" value="ECO:0007669"/>
    <property type="project" value="InterPro"/>
</dbReference>
<dbReference type="EMBL" id="WWHY01000001">
    <property type="protein sequence ID" value="MYR32925.1"/>
    <property type="molecule type" value="Genomic_DNA"/>
</dbReference>
<dbReference type="InterPro" id="IPR036505">
    <property type="entry name" value="Amidase/PGRP_sf"/>
</dbReference>
<dbReference type="SMART" id="SM00644">
    <property type="entry name" value="Ami_2"/>
    <property type="match status" value="1"/>
</dbReference>
<feature type="domain" description="N-acetylmuramoyl-L-alanine amidase" evidence="3">
    <location>
        <begin position="63"/>
        <end position="211"/>
    </location>
</feature>
<dbReference type="PROSITE" id="PS51318">
    <property type="entry name" value="TAT"/>
    <property type="match status" value="1"/>
</dbReference>
<dbReference type="PANTHER" id="PTHR11022">
    <property type="entry name" value="PEPTIDOGLYCAN RECOGNITION PROTEIN"/>
    <property type="match status" value="1"/>
</dbReference>
<dbReference type="InterPro" id="IPR006311">
    <property type="entry name" value="TAT_signal"/>
</dbReference>
<dbReference type="GO" id="GO:0008745">
    <property type="term" value="F:N-acetylmuramoyl-L-alanine amidase activity"/>
    <property type="evidence" value="ECO:0007669"/>
    <property type="project" value="InterPro"/>
</dbReference>
<gene>
    <name evidence="5" type="ORF">GTW20_11765</name>
</gene>
<name>A0A7K2IT18_9ACTN</name>
<organism evidence="5 6">
    <name type="scientific">Nocardiopsis alba</name>
    <dbReference type="NCBI Taxonomy" id="53437"/>
    <lineage>
        <taxon>Bacteria</taxon>
        <taxon>Bacillati</taxon>
        <taxon>Actinomycetota</taxon>
        <taxon>Actinomycetes</taxon>
        <taxon>Streptosporangiales</taxon>
        <taxon>Nocardiopsidaceae</taxon>
        <taxon>Nocardiopsis</taxon>
    </lineage>
</organism>
<dbReference type="SMART" id="SM00701">
    <property type="entry name" value="PGRP"/>
    <property type="match status" value="1"/>
</dbReference>
<dbReference type="RefSeq" id="WP_161110954.1">
    <property type="nucleotide sequence ID" value="NZ_JBHWJG010000018.1"/>
</dbReference>
<dbReference type="InterPro" id="IPR015510">
    <property type="entry name" value="PGRP"/>
</dbReference>
<dbReference type="GO" id="GO:0008270">
    <property type="term" value="F:zinc ion binding"/>
    <property type="evidence" value="ECO:0007669"/>
    <property type="project" value="InterPro"/>
</dbReference>
<evidence type="ECO:0000259" key="3">
    <source>
        <dbReference type="SMART" id="SM00644"/>
    </source>
</evidence>
<feature type="region of interest" description="Disordered" evidence="2">
    <location>
        <begin position="234"/>
        <end position="258"/>
    </location>
</feature>
<evidence type="ECO:0000256" key="2">
    <source>
        <dbReference type="SAM" id="MobiDB-lite"/>
    </source>
</evidence>
<feature type="domain" description="Peptidoglycan recognition protein family" evidence="4">
    <location>
        <begin position="51"/>
        <end position="205"/>
    </location>
</feature>
<proteinExistence type="inferred from homology"/>
<evidence type="ECO:0000313" key="5">
    <source>
        <dbReference type="EMBL" id="MYR32925.1"/>
    </source>
</evidence>
<comment type="caution">
    <text evidence="5">The sequence shown here is derived from an EMBL/GenBank/DDBJ whole genome shotgun (WGS) entry which is preliminary data.</text>
</comment>
<dbReference type="Pfam" id="PF01510">
    <property type="entry name" value="Amidase_2"/>
    <property type="match status" value="1"/>
</dbReference>
<dbReference type="SUPFAM" id="SSF55846">
    <property type="entry name" value="N-acetylmuramoyl-L-alanine amidase-like"/>
    <property type="match status" value="1"/>
</dbReference>
<evidence type="ECO:0000313" key="6">
    <source>
        <dbReference type="Proteomes" id="UP000467124"/>
    </source>
</evidence>
<evidence type="ECO:0000259" key="4">
    <source>
        <dbReference type="SMART" id="SM00701"/>
    </source>
</evidence>
<protein>
    <submittedName>
        <fullName evidence="5">N-acetylmuramoyl-L-alanine amidase</fullName>
    </submittedName>
</protein>
<dbReference type="InterPro" id="IPR006619">
    <property type="entry name" value="PGRP_domain_met/bac"/>
</dbReference>
<dbReference type="AlphaFoldDB" id="A0A7K2IT18"/>
<sequence>MAVEKRSETDHPLAVDRRTMLRGTALATGGVLLGGALGISAVGSAAAAAEPRLYTRSDWKARAPKSPISIQSQAPTHIVVHHTATGNASDTSASHAAALSRSIQRHHMDNNGWTDTGQQLTISRGGHIMEGRDNSFKAIRDGGHVIGAHTANHNSHTIGIENEGTYSSETPPAALMSSLVETCVWLCAVYGLDPREAIVGHRDYNSTNCPGDKLYSMLPKLRDDVGSRLRKQLGDMSRQASRGIDPSRLPGFPEAPSDERVATFYHGPTLGDLDTGR</sequence>
<reference evidence="5 6" key="1">
    <citation type="journal article" date="2019" name="Nat. Commun.">
        <title>The antimicrobial potential of Streptomyces from insect microbiomes.</title>
        <authorList>
            <person name="Chevrette M.G."/>
            <person name="Carlson C.M."/>
            <person name="Ortega H.E."/>
            <person name="Thomas C."/>
            <person name="Ananiev G.E."/>
            <person name="Barns K.J."/>
            <person name="Book A.J."/>
            <person name="Cagnazzo J."/>
            <person name="Carlos C."/>
            <person name="Flanigan W."/>
            <person name="Grubbs K.J."/>
            <person name="Horn H.A."/>
            <person name="Hoffmann F.M."/>
            <person name="Klassen J.L."/>
            <person name="Knack J.J."/>
            <person name="Lewin G.R."/>
            <person name="McDonald B.R."/>
            <person name="Muller L."/>
            <person name="Melo W.G.P."/>
            <person name="Pinto-Tomas A.A."/>
            <person name="Schmitz A."/>
            <person name="Wendt-Pienkowski E."/>
            <person name="Wildman S."/>
            <person name="Zhao M."/>
            <person name="Zhang F."/>
            <person name="Bugni T.S."/>
            <person name="Andes D.R."/>
            <person name="Pupo M.T."/>
            <person name="Currie C.R."/>
        </authorList>
    </citation>
    <scope>NUCLEOTIDE SEQUENCE [LARGE SCALE GENOMIC DNA]</scope>
    <source>
        <strain evidence="5 6">SID5840</strain>
    </source>
</reference>
<accession>A0A7K2IT18</accession>
<dbReference type="PANTHER" id="PTHR11022:SF41">
    <property type="entry name" value="PEPTIDOGLYCAN-RECOGNITION PROTEIN LC-RELATED"/>
    <property type="match status" value="1"/>
</dbReference>
<dbReference type="Proteomes" id="UP000467124">
    <property type="component" value="Unassembled WGS sequence"/>
</dbReference>
<dbReference type="InterPro" id="IPR002502">
    <property type="entry name" value="Amidase_domain"/>
</dbReference>
<comment type="similarity">
    <text evidence="1">Belongs to the N-acetylmuramoyl-L-alanine amidase 2 family.</text>
</comment>
<evidence type="ECO:0000256" key="1">
    <source>
        <dbReference type="ARBA" id="ARBA00007553"/>
    </source>
</evidence>